<keyword evidence="11" id="KW-0449">Lipoprotein</keyword>
<proteinExistence type="inferred from homology"/>
<dbReference type="GO" id="GO:0042158">
    <property type="term" value="P:lipoprotein biosynthetic process"/>
    <property type="evidence" value="ECO:0007669"/>
    <property type="project" value="UniProtKB-UniRule"/>
</dbReference>
<evidence type="ECO:0000256" key="8">
    <source>
        <dbReference type="HAMAP-Rule" id="MF_01148"/>
    </source>
</evidence>
<comment type="similarity">
    <text evidence="8">Belongs to the CN hydrolase family. Apolipoprotein N-acyltransferase subfamily.</text>
</comment>
<comment type="function">
    <text evidence="8">Catalyzes the phospholipid dependent N-acylation of the N-terminal cysteine of apolipoprotein, the last step in lipoprotein maturation.</text>
</comment>
<feature type="domain" description="CN hydrolase" evidence="10">
    <location>
        <begin position="241"/>
        <end position="494"/>
    </location>
</feature>
<evidence type="ECO:0000256" key="1">
    <source>
        <dbReference type="ARBA" id="ARBA00004651"/>
    </source>
</evidence>
<dbReference type="InterPro" id="IPR036526">
    <property type="entry name" value="C-N_Hydrolase_sf"/>
</dbReference>
<organism evidence="11 12">
    <name type="scientific">Streptomyces griseoruber</name>
    <dbReference type="NCBI Taxonomy" id="1943"/>
    <lineage>
        <taxon>Bacteria</taxon>
        <taxon>Bacillati</taxon>
        <taxon>Actinomycetota</taxon>
        <taxon>Actinomycetes</taxon>
        <taxon>Kitasatosporales</taxon>
        <taxon>Streptomycetaceae</taxon>
        <taxon>Streptomyces</taxon>
    </lineage>
</organism>
<accession>A0A101SQA4</accession>
<gene>
    <name evidence="8" type="primary">lnt</name>
    <name evidence="11" type="ORF">AQJ64_32850</name>
</gene>
<dbReference type="PANTHER" id="PTHR38686:SF1">
    <property type="entry name" value="APOLIPOPROTEIN N-ACYLTRANSFERASE"/>
    <property type="match status" value="1"/>
</dbReference>
<dbReference type="RefSeq" id="WP_055636049.1">
    <property type="nucleotide sequence ID" value="NZ_KQ948777.1"/>
</dbReference>
<comment type="caution">
    <text evidence="11">The sequence shown here is derived from an EMBL/GenBank/DDBJ whole genome shotgun (WGS) entry which is preliminary data.</text>
</comment>
<keyword evidence="5 8" id="KW-1133">Transmembrane helix</keyword>
<evidence type="ECO:0000256" key="9">
    <source>
        <dbReference type="SAM" id="MobiDB-lite"/>
    </source>
</evidence>
<dbReference type="EC" id="2.3.1.269" evidence="8"/>
<evidence type="ECO:0000259" key="10">
    <source>
        <dbReference type="PROSITE" id="PS50263"/>
    </source>
</evidence>
<evidence type="ECO:0000313" key="11">
    <source>
        <dbReference type="EMBL" id="KUN77989.1"/>
    </source>
</evidence>
<dbReference type="Pfam" id="PF20154">
    <property type="entry name" value="LNT_N"/>
    <property type="match status" value="1"/>
</dbReference>
<dbReference type="AlphaFoldDB" id="A0A101SQA4"/>
<feature type="transmembrane region" description="Helical" evidence="8">
    <location>
        <begin position="27"/>
        <end position="45"/>
    </location>
</feature>
<dbReference type="GO" id="GO:0016410">
    <property type="term" value="F:N-acyltransferase activity"/>
    <property type="evidence" value="ECO:0007669"/>
    <property type="project" value="UniProtKB-UniRule"/>
</dbReference>
<evidence type="ECO:0000256" key="2">
    <source>
        <dbReference type="ARBA" id="ARBA00022475"/>
    </source>
</evidence>
<reference evidence="11 12" key="1">
    <citation type="submission" date="2015-10" db="EMBL/GenBank/DDBJ databases">
        <title>Draft genome sequence of Streptomyces griseoruber DSM 40281, type strain for the species Streptomyces griseoruber.</title>
        <authorList>
            <person name="Ruckert C."/>
            <person name="Winkler A."/>
            <person name="Kalinowski J."/>
            <person name="Kampfer P."/>
            <person name="Glaeser S."/>
        </authorList>
    </citation>
    <scope>NUCLEOTIDE SEQUENCE [LARGE SCALE GENOMIC DNA]</scope>
    <source>
        <strain evidence="11 12">DSM 40281</strain>
    </source>
</reference>
<dbReference type="InterPro" id="IPR004563">
    <property type="entry name" value="Apolipo_AcylTrfase"/>
</dbReference>
<keyword evidence="7 8" id="KW-0012">Acyltransferase</keyword>
<name>A0A101SQA4_9ACTN</name>
<evidence type="ECO:0000256" key="6">
    <source>
        <dbReference type="ARBA" id="ARBA00023136"/>
    </source>
</evidence>
<feature type="transmembrane region" description="Helical" evidence="8">
    <location>
        <begin position="51"/>
        <end position="67"/>
    </location>
</feature>
<feature type="transmembrane region" description="Helical" evidence="8">
    <location>
        <begin position="212"/>
        <end position="232"/>
    </location>
</feature>
<keyword evidence="4 8" id="KW-0812">Transmembrane</keyword>
<protein>
    <recommendedName>
        <fullName evidence="8">Apolipoprotein N-acyltransferase</fullName>
        <shortName evidence="8">ALP N-acyltransferase</shortName>
        <ecNumber evidence="8">2.3.1.269</ecNumber>
    </recommendedName>
</protein>
<evidence type="ECO:0000313" key="12">
    <source>
        <dbReference type="Proteomes" id="UP000052982"/>
    </source>
</evidence>
<feature type="transmembrane region" description="Helical" evidence="8">
    <location>
        <begin position="102"/>
        <end position="122"/>
    </location>
</feature>
<feature type="transmembrane region" description="Helical" evidence="8">
    <location>
        <begin position="166"/>
        <end position="191"/>
    </location>
</feature>
<keyword evidence="2 8" id="KW-1003">Cell membrane</keyword>
<dbReference type="Pfam" id="PF00795">
    <property type="entry name" value="CN_hydrolase"/>
    <property type="match status" value="1"/>
</dbReference>
<feature type="transmembrane region" description="Helical" evidence="8">
    <location>
        <begin position="129"/>
        <end position="146"/>
    </location>
</feature>
<dbReference type="OrthoDB" id="9804277at2"/>
<dbReference type="CDD" id="cd07571">
    <property type="entry name" value="ALP_N-acyl_transferase"/>
    <property type="match status" value="1"/>
</dbReference>
<dbReference type="UniPathway" id="UPA00666"/>
<dbReference type="Gene3D" id="3.60.110.10">
    <property type="entry name" value="Carbon-nitrogen hydrolase"/>
    <property type="match status" value="1"/>
</dbReference>
<comment type="subcellular location">
    <subcellularLocation>
        <location evidence="1 8">Cell membrane</location>
        <topology evidence="1 8">Multi-pass membrane protein</topology>
    </subcellularLocation>
</comment>
<dbReference type="GO" id="GO:0005886">
    <property type="term" value="C:plasma membrane"/>
    <property type="evidence" value="ECO:0007669"/>
    <property type="project" value="UniProtKB-SubCell"/>
</dbReference>
<dbReference type="NCBIfam" id="TIGR00546">
    <property type="entry name" value="lnt"/>
    <property type="match status" value="1"/>
</dbReference>
<evidence type="ECO:0000256" key="5">
    <source>
        <dbReference type="ARBA" id="ARBA00022989"/>
    </source>
</evidence>
<comment type="pathway">
    <text evidence="8">Protein modification; lipoprotein biosynthesis (N-acyl transfer).</text>
</comment>
<dbReference type="HAMAP" id="MF_01148">
    <property type="entry name" value="Lnt"/>
    <property type="match status" value="1"/>
</dbReference>
<dbReference type="InterPro" id="IPR003010">
    <property type="entry name" value="C-N_Hydrolase"/>
</dbReference>
<dbReference type="EMBL" id="LMWW01000055">
    <property type="protein sequence ID" value="KUN77989.1"/>
    <property type="molecule type" value="Genomic_DNA"/>
</dbReference>
<evidence type="ECO:0000256" key="3">
    <source>
        <dbReference type="ARBA" id="ARBA00022679"/>
    </source>
</evidence>
<feature type="region of interest" description="Disordered" evidence="9">
    <location>
        <begin position="1"/>
        <end position="20"/>
    </location>
</feature>
<dbReference type="PROSITE" id="PS50263">
    <property type="entry name" value="CN_HYDROLASE"/>
    <property type="match status" value="1"/>
</dbReference>
<dbReference type="STRING" id="1943.AQJ64_32850"/>
<dbReference type="InterPro" id="IPR045378">
    <property type="entry name" value="LNT_N"/>
</dbReference>
<sequence>MTVTATSVGQPDQLEPQTTPVSRRARLLRLLPAAAAALAGVLLYVSFPPRTVWWLALPAFAVFGWVLRGRTWKAALGLGYLFGLGFLLPLLVWTGVEVGPGPWLALVAIEAVFIALVGVGIARVSKLPAWPVWAAALWTAGEAARARVPFHGFPWGKIAFGQADGVFLPLAALGGTPVLGFAVVLCGFGLYETVRLILDRRRTGEVRRSAAAVALLSLAVPVGAALASRSLVSDKAEDGTATVAVIQGNVPRLGLDFNSQRRAVLDYHARETERLAAEVKAGKKPQPDFVLWPENSSDIDPFAYADAAAVIDKAAKAIGVPISVGGVVERDGKLYNEQILWDPETGPTQTYDKRQIQPFGEYLPLRSLIGAINSDWTSMVRQDFSRGTKPGVFTMDDTKVGLVTCYEAAFDWAVRSEVTDGAQLISVPSNNATFDRSEMTYQQLAMSRVRAVEHSRTVTVPVTSGVSAIIMPDGTITQKTGMFVADNLVQKVPLRSSETPATRLGILPEIALVLVAAGGLGWAAAAGVRARRGVGAQA</sequence>
<keyword evidence="3 8" id="KW-0808">Transferase</keyword>
<dbReference type="SUPFAM" id="SSF56317">
    <property type="entry name" value="Carbon-nitrogen hydrolase"/>
    <property type="match status" value="1"/>
</dbReference>
<keyword evidence="12" id="KW-1185">Reference proteome</keyword>
<feature type="transmembrane region" description="Helical" evidence="8">
    <location>
        <begin position="74"/>
        <end position="96"/>
    </location>
</feature>
<dbReference type="PANTHER" id="PTHR38686">
    <property type="entry name" value="APOLIPOPROTEIN N-ACYLTRANSFERASE"/>
    <property type="match status" value="1"/>
</dbReference>
<evidence type="ECO:0000256" key="7">
    <source>
        <dbReference type="ARBA" id="ARBA00023315"/>
    </source>
</evidence>
<keyword evidence="6 8" id="KW-0472">Membrane</keyword>
<dbReference type="Proteomes" id="UP000052982">
    <property type="component" value="Unassembled WGS sequence"/>
</dbReference>
<comment type="catalytic activity">
    <reaction evidence="8">
        <text>N-terminal S-1,2-diacyl-sn-glyceryl-L-cysteinyl-[lipoprotein] + a glycerophospholipid = N-acyl-S-1,2-diacyl-sn-glyceryl-L-cysteinyl-[lipoprotein] + a 2-acyl-sn-glycero-3-phospholipid + H(+)</text>
        <dbReference type="Rhea" id="RHEA:48228"/>
        <dbReference type="Rhea" id="RHEA-COMP:14681"/>
        <dbReference type="Rhea" id="RHEA-COMP:14684"/>
        <dbReference type="ChEBI" id="CHEBI:15378"/>
        <dbReference type="ChEBI" id="CHEBI:136912"/>
        <dbReference type="ChEBI" id="CHEBI:140656"/>
        <dbReference type="ChEBI" id="CHEBI:140657"/>
        <dbReference type="ChEBI" id="CHEBI:140660"/>
        <dbReference type="EC" id="2.3.1.269"/>
    </reaction>
</comment>
<evidence type="ECO:0000256" key="4">
    <source>
        <dbReference type="ARBA" id="ARBA00022692"/>
    </source>
</evidence>